<gene>
    <name evidence="3" type="ORF">E3P86_01732</name>
</gene>
<evidence type="ECO:0000313" key="3">
    <source>
        <dbReference type="EMBL" id="TIB38254.1"/>
    </source>
</evidence>
<dbReference type="GO" id="GO:0005634">
    <property type="term" value="C:nucleus"/>
    <property type="evidence" value="ECO:0007669"/>
    <property type="project" value="UniProtKB-UniRule"/>
</dbReference>
<sequence>MFAKGFASLNLTRASVPNKGLSPVKGVAGALPSLLTRDFGHTPIQFRERIRIPEIDPPVKPKSPYLRYMHYLIEEEKKFKPYAKINPIEFGQKVASPAWESLFETQKEPYESAYHDAYKLYKPEERDWWMTKTFSDISHINNIRRESGAKQLSIPAEYRKEMNRSEREAKQADKATRTKGLANARNRYMSEIIPQLTLDLGDSKHAMKAASQMWKDLSEEDKEPYQKAFRIAKAERDAEREPKI</sequence>
<dbReference type="InterPro" id="IPR036910">
    <property type="entry name" value="HMG_box_dom_sf"/>
</dbReference>
<evidence type="ECO:0000256" key="1">
    <source>
        <dbReference type="PROSITE-ProRule" id="PRU00267"/>
    </source>
</evidence>
<accession>A0A4T0FTZ5</accession>
<dbReference type="PROSITE" id="PS50118">
    <property type="entry name" value="HMG_BOX_2"/>
    <property type="match status" value="1"/>
</dbReference>
<dbReference type="EMBL" id="SPOI01000067">
    <property type="protein sequence ID" value="TIB38254.1"/>
    <property type="molecule type" value="Genomic_DNA"/>
</dbReference>
<dbReference type="Proteomes" id="UP000310689">
    <property type="component" value="Unassembled WGS sequence"/>
</dbReference>
<feature type="DNA-binding region" description="HMG box" evidence="1">
    <location>
        <begin position="58"/>
        <end position="129"/>
    </location>
</feature>
<comment type="caution">
    <text evidence="3">The sequence shown here is derived from an EMBL/GenBank/DDBJ whole genome shotgun (WGS) entry which is preliminary data.</text>
</comment>
<keyword evidence="1" id="KW-0238">DNA-binding</keyword>
<dbReference type="Gene3D" id="1.10.30.10">
    <property type="entry name" value="High mobility group box domain"/>
    <property type="match status" value="2"/>
</dbReference>
<feature type="domain" description="HMG box" evidence="2">
    <location>
        <begin position="58"/>
        <end position="129"/>
    </location>
</feature>
<dbReference type="CDD" id="cd00084">
    <property type="entry name" value="HMG-box_SF"/>
    <property type="match status" value="1"/>
</dbReference>
<name>A0A4T0FTZ5_WALIC</name>
<keyword evidence="1" id="KW-0539">Nucleus</keyword>
<dbReference type="AlphaFoldDB" id="A0A4T0FTZ5"/>
<proteinExistence type="predicted"/>
<dbReference type="SUPFAM" id="SSF47095">
    <property type="entry name" value="HMG-box"/>
    <property type="match status" value="2"/>
</dbReference>
<evidence type="ECO:0000259" key="2">
    <source>
        <dbReference type="PROSITE" id="PS50118"/>
    </source>
</evidence>
<organism evidence="3 4">
    <name type="scientific">Wallemia ichthyophaga</name>
    <dbReference type="NCBI Taxonomy" id="245174"/>
    <lineage>
        <taxon>Eukaryota</taxon>
        <taxon>Fungi</taxon>
        <taxon>Dikarya</taxon>
        <taxon>Basidiomycota</taxon>
        <taxon>Wallemiomycotina</taxon>
        <taxon>Wallemiomycetes</taxon>
        <taxon>Wallemiales</taxon>
        <taxon>Wallemiaceae</taxon>
        <taxon>Wallemia</taxon>
    </lineage>
</organism>
<protein>
    <recommendedName>
        <fullName evidence="2">HMG box domain-containing protein</fullName>
    </recommendedName>
</protein>
<reference evidence="3 4" key="1">
    <citation type="submission" date="2019-03" db="EMBL/GenBank/DDBJ databases">
        <title>Sequencing 23 genomes of Wallemia ichthyophaga.</title>
        <authorList>
            <person name="Gostincar C."/>
        </authorList>
    </citation>
    <scope>NUCLEOTIDE SEQUENCE [LARGE SCALE GENOMIC DNA]</scope>
    <source>
        <strain evidence="3 4">EXF-6200</strain>
    </source>
</reference>
<evidence type="ECO:0000313" key="4">
    <source>
        <dbReference type="Proteomes" id="UP000310689"/>
    </source>
</evidence>
<dbReference type="GO" id="GO:0003677">
    <property type="term" value="F:DNA binding"/>
    <property type="evidence" value="ECO:0007669"/>
    <property type="project" value="UniProtKB-UniRule"/>
</dbReference>
<dbReference type="Pfam" id="PF09011">
    <property type="entry name" value="HMG_box_2"/>
    <property type="match status" value="1"/>
</dbReference>
<dbReference type="InterPro" id="IPR009071">
    <property type="entry name" value="HMG_box_dom"/>
</dbReference>